<proteinExistence type="predicted"/>
<protein>
    <submittedName>
        <fullName evidence="3">Uncharacterized protein</fullName>
    </submittedName>
</protein>
<feature type="compositionally biased region" description="Basic and acidic residues" evidence="1">
    <location>
        <begin position="131"/>
        <end position="141"/>
    </location>
</feature>
<comment type="caution">
    <text evidence="3">The sequence shown here is derived from an EMBL/GenBank/DDBJ whole genome shotgun (WGS) entry which is preliminary data.</text>
</comment>
<keyword evidence="2" id="KW-1133">Transmembrane helix</keyword>
<evidence type="ECO:0000256" key="2">
    <source>
        <dbReference type="SAM" id="Phobius"/>
    </source>
</evidence>
<dbReference type="Proteomes" id="UP001377804">
    <property type="component" value="Unassembled WGS sequence"/>
</dbReference>
<name>A0ABU8SI90_9LACO</name>
<feature type="compositionally biased region" description="Low complexity" evidence="1">
    <location>
        <begin position="161"/>
        <end position="175"/>
    </location>
</feature>
<dbReference type="PROSITE" id="PS51257">
    <property type="entry name" value="PROKAR_LIPOPROTEIN"/>
    <property type="match status" value="1"/>
</dbReference>
<reference evidence="3 4" key="1">
    <citation type="submission" date="2023-10" db="EMBL/GenBank/DDBJ databases">
        <title>Holzapfeliella saturejae sp. nov. isolated from Satureja montana flowers.</title>
        <authorList>
            <person name="Alcantara C."/>
            <person name="Zuniga M."/>
            <person name="Landete J.M."/>
            <person name="Monedero V."/>
        </authorList>
    </citation>
    <scope>NUCLEOTIDE SEQUENCE [LARGE SCALE GENOMIC DNA]</scope>
    <source>
        <strain evidence="3 4">He02</strain>
    </source>
</reference>
<dbReference type="EMBL" id="JAWMWG010000001">
    <property type="protein sequence ID" value="MEJ6348407.1"/>
    <property type="molecule type" value="Genomic_DNA"/>
</dbReference>
<feature type="compositionally biased region" description="Polar residues" evidence="1">
    <location>
        <begin position="108"/>
        <end position="129"/>
    </location>
</feature>
<keyword evidence="4" id="KW-1185">Reference proteome</keyword>
<evidence type="ECO:0000313" key="4">
    <source>
        <dbReference type="Proteomes" id="UP001377804"/>
    </source>
</evidence>
<dbReference type="RefSeq" id="WP_339969549.1">
    <property type="nucleotide sequence ID" value="NZ_JAWMWG010000001.1"/>
</dbReference>
<evidence type="ECO:0000256" key="1">
    <source>
        <dbReference type="SAM" id="MobiDB-lite"/>
    </source>
</evidence>
<accession>A0ABU8SI90</accession>
<organism evidence="3 4">
    <name type="scientific">Holzapfeliella saturejae</name>
    <dbReference type="NCBI Taxonomy" id="3082953"/>
    <lineage>
        <taxon>Bacteria</taxon>
        <taxon>Bacillati</taxon>
        <taxon>Bacillota</taxon>
        <taxon>Bacilli</taxon>
        <taxon>Lactobacillales</taxon>
        <taxon>Lactobacillaceae</taxon>
        <taxon>Holzapfeliella</taxon>
    </lineage>
</organism>
<keyword evidence="2" id="KW-0472">Membrane</keyword>
<feature type="region of interest" description="Disordered" evidence="1">
    <location>
        <begin position="108"/>
        <end position="184"/>
    </location>
</feature>
<keyword evidence="2" id="KW-0812">Transmembrane</keyword>
<evidence type="ECO:0000313" key="3">
    <source>
        <dbReference type="EMBL" id="MEJ6348407.1"/>
    </source>
</evidence>
<feature type="transmembrane region" description="Helical" evidence="2">
    <location>
        <begin position="6"/>
        <end position="24"/>
    </location>
</feature>
<sequence>MKNLKIVSSIIIFIVACVILYNLFSVNNSNQQQLNTSESTMGVDLDSTELGHQNIVNNTTDGLQPYHNGIVAQQHQSSFGSTVLNYMLISSLLSNRFNTYHNPVNYPRYNQNVTTNSKRTKQSSNQSFSDKIIKNSKKDTAQKSTNTKAQSKSYKTDTKSYKQPSKSYKSNPKSYKTPKIKTRR</sequence>
<gene>
    <name evidence="3" type="ORF">R4Y45_04090</name>
</gene>